<dbReference type="Pfam" id="PF02669">
    <property type="entry name" value="KdpC"/>
    <property type="match status" value="1"/>
</dbReference>
<evidence type="ECO:0000256" key="1">
    <source>
        <dbReference type="ARBA" id="ARBA00022448"/>
    </source>
</evidence>
<accession>A0ABQ3EE22</accession>
<keyword evidence="14" id="KW-1185">Reference proteome</keyword>
<evidence type="ECO:0000256" key="12">
    <source>
        <dbReference type="SAM" id="MobiDB-lite"/>
    </source>
</evidence>
<evidence type="ECO:0000256" key="11">
    <source>
        <dbReference type="HAMAP-Rule" id="MF_00276"/>
    </source>
</evidence>
<evidence type="ECO:0000256" key="9">
    <source>
        <dbReference type="ARBA" id="ARBA00023065"/>
    </source>
</evidence>
<dbReference type="NCBIfam" id="TIGR00681">
    <property type="entry name" value="kdpC"/>
    <property type="match status" value="1"/>
</dbReference>
<keyword evidence="1 11" id="KW-0813">Transport</keyword>
<evidence type="ECO:0000256" key="10">
    <source>
        <dbReference type="ARBA" id="ARBA00023136"/>
    </source>
</evidence>
<evidence type="ECO:0000313" key="14">
    <source>
        <dbReference type="Proteomes" id="UP000646745"/>
    </source>
</evidence>
<evidence type="ECO:0000256" key="3">
    <source>
        <dbReference type="ARBA" id="ARBA00022538"/>
    </source>
</evidence>
<keyword evidence="5 11" id="KW-0547">Nucleotide-binding</keyword>
<gene>
    <name evidence="11 13" type="primary">kdpC</name>
    <name evidence="13" type="ORF">GCM10009038_37240</name>
</gene>
<dbReference type="Proteomes" id="UP000646745">
    <property type="component" value="Unassembled WGS sequence"/>
</dbReference>
<dbReference type="PIRSF" id="PIRSF001296">
    <property type="entry name" value="K_ATPase_KdpC"/>
    <property type="match status" value="1"/>
</dbReference>
<feature type="transmembrane region" description="Helical" evidence="11">
    <location>
        <begin position="38"/>
        <end position="60"/>
    </location>
</feature>
<evidence type="ECO:0000256" key="2">
    <source>
        <dbReference type="ARBA" id="ARBA00022475"/>
    </source>
</evidence>
<dbReference type="InterPro" id="IPR003820">
    <property type="entry name" value="KdpC"/>
</dbReference>
<organism evidence="13 14">
    <name type="scientific">Salinicola rhizosphaerae</name>
    <dbReference type="NCBI Taxonomy" id="1443141"/>
    <lineage>
        <taxon>Bacteria</taxon>
        <taxon>Pseudomonadati</taxon>
        <taxon>Pseudomonadota</taxon>
        <taxon>Gammaproteobacteria</taxon>
        <taxon>Oceanospirillales</taxon>
        <taxon>Halomonadaceae</taxon>
        <taxon>Salinicola</taxon>
    </lineage>
</organism>
<comment type="caution">
    <text evidence="13">The sequence shown here is derived from an EMBL/GenBank/DDBJ whole genome shotgun (WGS) entry which is preliminary data.</text>
</comment>
<protein>
    <recommendedName>
        <fullName evidence="11">Potassium-transporting ATPase KdpC subunit</fullName>
    </recommendedName>
    <alternativeName>
        <fullName evidence="11">ATP phosphohydrolase [potassium-transporting] C chain</fullName>
    </alternativeName>
    <alternativeName>
        <fullName evidence="11">Potassium-binding and translocating subunit C</fullName>
    </alternativeName>
    <alternativeName>
        <fullName evidence="11">Potassium-translocating ATPase C chain</fullName>
    </alternativeName>
</protein>
<dbReference type="EMBL" id="BMZI01000011">
    <property type="protein sequence ID" value="GHB34628.1"/>
    <property type="molecule type" value="Genomic_DNA"/>
</dbReference>
<sequence>MATMNKAQSAKGRTVSEARREAARENVRESATTSWLTALRFSVLMALALGLIYPLIAVGLSQMWFPHQASGSLIADDQGRVVGSTLVGQQFGNDRYFQGRPSAVDYAADGVGGSNLAPSNPELRERAEADAARISARDGVAPGQIPADLLSASGSGIDPHISPAAAEIQIERVARVRSMDPQAVRALVERYRDSGGLVGEPVVNVLKLNLALDGIATHPVL</sequence>
<dbReference type="PANTHER" id="PTHR30042:SF2">
    <property type="entry name" value="POTASSIUM-TRANSPORTING ATPASE KDPC SUBUNIT"/>
    <property type="match status" value="1"/>
</dbReference>
<keyword evidence="10 11" id="KW-0472">Membrane</keyword>
<dbReference type="NCBIfam" id="NF001454">
    <property type="entry name" value="PRK00315.1"/>
    <property type="match status" value="1"/>
</dbReference>
<keyword evidence="7 11" id="KW-0630">Potassium</keyword>
<dbReference type="RefSeq" id="WP_229809216.1">
    <property type="nucleotide sequence ID" value="NZ_BMZI01000011.1"/>
</dbReference>
<evidence type="ECO:0000313" key="13">
    <source>
        <dbReference type="EMBL" id="GHB34628.1"/>
    </source>
</evidence>
<keyword evidence="3 11" id="KW-0633">Potassium transport</keyword>
<feature type="region of interest" description="Disordered" evidence="12">
    <location>
        <begin position="1"/>
        <end position="27"/>
    </location>
</feature>
<comment type="subunit">
    <text evidence="11">The system is composed of three essential subunits: KdpA, KdpB and KdpC.</text>
</comment>
<evidence type="ECO:0000256" key="8">
    <source>
        <dbReference type="ARBA" id="ARBA00022989"/>
    </source>
</evidence>
<feature type="compositionally biased region" description="Basic and acidic residues" evidence="12">
    <location>
        <begin position="14"/>
        <end position="27"/>
    </location>
</feature>
<keyword evidence="4 11" id="KW-0812">Transmembrane</keyword>
<comment type="function">
    <text evidence="11">Part of the high-affinity ATP-driven potassium transport (or Kdp) system, which catalyzes the hydrolysis of ATP coupled with the electrogenic transport of potassium into the cytoplasm. This subunit acts as a catalytic chaperone that increases the ATP-binding affinity of the ATP-hydrolyzing subunit KdpB by the formation of a transient KdpB/KdpC/ATP ternary complex.</text>
</comment>
<dbReference type="HAMAP" id="MF_00276">
    <property type="entry name" value="KdpC"/>
    <property type="match status" value="1"/>
</dbReference>
<evidence type="ECO:0000256" key="6">
    <source>
        <dbReference type="ARBA" id="ARBA00022840"/>
    </source>
</evidence>
<keyword evidence="9 11" id="KW-0406">Ion transport</keyword>
<keyword evidence="6 11" id="KW-0067">ATP-binding</keyword>
<keyword evidence="2 11" id="KW-1003">Cell membrane</keyword>
<comment type="similarity">
    <text evidence="11">Belongs to the KdpC family.</text>
</comment>
<comment type="subcellular location">
    <subcellularLocation>
        <location evidence="11">Cell membrane</location>
        <topology evidence="11">Single-pass membrane protein</topology>
    </subcellularLocation>
</comment>
<proteinExistence type="inferred from homology"/>
<evidence type="ECO:0000256" key="7">
    <source>
        <dbReference type="ARBA" id="ARBA00022958"/>
    </source>
</evidence>
<dbReference type="PANTHER" id="PTHR30042">
    <property type="entry name" value="POTASSIUM-TRANSPORTING ATPASE C CHAIN"/>
    <property type="match status" value="1"/>
</dbReference>
<reference evidence="14" key="1">
    <citation type="journal article" date="2019" name="Int. J. Syst. Evol. Microbiol.">
        <title>The Global Catalogue of Microorganisms (GCM) 10K type strain sequencing project: providing services to taxonomists for standard genome sequencing and annotation.</title>
        <authorList>
            <consortium name="The Broad Institute Genomics Platform"/>
            <consortium name="The Broad Institute Genome Sequencing Center for Infectious Disease"/>
            <person name="Wu L."/>
            <person name="Ma J."/>
        </authorList>
    </citation>
    <scope>NUCLEOTIDE SEQUENCE [LARGE SCALE GENOMIC DNA]</scope>
    <source>
        <strain evidence="14">KCTC 32998</strain>
    </source>
</reference>
<keyword evidence="8 11" id="KW-1133">Transmembrane helix</keyword>
<name>A0ABQ3EE22_9GAMM</name>
<evidence type="ECO:0000256" key="4">
    <source>
        <dbReference type="ARBA" id="ARBA00022692"/>
    </source>
</evidence>
<evidence type="ECO:0000256" key="5">
    <source>
        <dbReference type="ARBA" id="ARBA00022741"/>
    </source>
</evidence>